<name>A0AAN8G522_PATCE</name>
<accession>A0AAN8G522</accession>
<dbReference type="AlphaFoldDB" id="A0AAN8G522"/>
<gene>
    <name evidence="1" type="ORF">SNE40_022224</name>
</gene>
<organism evidence="1 2">
    <name type="scientific">Patella caerulea</name>
    <name type="common">Rayed Mediterranean limpet</name>
    <dbReference type="NCBI Taxonomy" id="87958"/>
    <lineage>
        <taxon>Eukaryota</taxon>
        <taxon>Metazoa</taxon>
        <taxon>Spiralia</taxon>
        <taxon>Lophotrochozoa</taxon>
        <taxon>Mollusca</taxon>
        <taxon>Gastropoda</taxon>
        <taxon>Patellogastropoda</taxon>
        <taxon>Patelloidea</taxon>
        <taxon>Patellidae</taxon>
        <taxon>Patella</taxon>
    </lineage>
</organism>
<reference evidence="1 2" key="1">
    <citation type="submission" date="2024-01" db="EMBL/GenBank/DDBJ databases">
        <title>The genome of the rayed Mediterranean limpet Patella caerulea (Linnaeus, 1758).</title>
        <authorList>
            <person name="Anh-Thu Weber A."/>
            <person name="Halstead-Nussloch G."/>
        </authorList>
    </citation>
    <scope>NUCLEOTIDE SEQUENCE [LARGE SCALE GENOMIC DNA]</scope>
    <source>
        <strain evidence="1">AATW-2023a</strain>
        <tissue evidence="1">Whole specimen</tissue>
    </source>
</reference>
<sequence length="113" mass="12919">MGDGQSTDNIGETLKLVLSQLQDLKEDRKTVVDDLENKIDEKLNSFKDEVRGIFLAVQSEAKKLKLDSEHKWSKIGNKIQYTLNSELIVWGLVNGKPEYCQDVIEEIYDTETT</sequence>
<comment type="caution">
    <text evidence="1">The sequence shown here is derived from an EMBL/GenBank/DDBJ whole genome shotgun (WGS) entry which is preliminary data.</text>
</comment>
<evidence type="ECO:0000313" key="1">
    <source>
        <dbReference type="EMBL" id="KAK6165268.1"/>
    </source>
</evidence>
<proteinExistence type="predicted"/>
<evidence type="ECO:0000313" key="2">
    <source>
        <dbReference type="Proteomes" id="UP001347796"/>
    </source>
</evidence>
<keyword evidence="2" id="KW-1185">Reference proteome</keyword>
<dbReference type="Proteomes" id="UP001347796">
    <property type="component" value="Unassembled WGS sequence"/>
</dbReference>
<protein>
    <submittedName>
        <fullName evidence="1">Uncharacterized protein</fullName>
    </submittedName>
</protein>
<dbReference type="EMBL" id="JAZGQO010000021">
    <property type="protein sequence ID" value="KAK6165268.1"/>
    <property type="molecule type" value="Genomic_DNA"/>
</dbReference>